<keyword evidence="9 15" id="KW-0067">ATP-binding</keyword>
<dbReference type="OrthoDB" id="9805455at2"/>
<dbReference type="CDD" id="cd00769">
    <property type="entry name" value="PheRS_beta_core"/>
    <property type="match status" value="1"/>
</dbReference>
<dbReference type="Pfam" id="PF01588">
    <property type="entry name" value="tRNA_bind"/>
    <property type="match status" value="1"/>
</dbReference>
<evidence type="ECO:0000256" key="7">
    <source>
        <dbReference type="ARBA" id="ARBA00022723"/>
    </source>
</evidence>
<dbReference type="InterPro" id="IPR041616">
    <property type="entry name" value="PheRS_beta_core"/>
</dbReference>
<keyword evidence="6 15" id="KW-0436">Ligase</keyword>
<comment type="similarity">
    <text evidence="2 15">Belongs to the phenylalanyl-tRNA synthetase beta subunit family. Type 1 subfamily.</text>
</comment>
<dbReference type="GO" id="GO:0004826">
    <property type="term" value="F:phenylalanine-tRNA ligase activity"/>
    <property type="evidence" value="ECO:0007669"/>
    <property type="project" value="UniProtKB-UniRule"/>
</dbReference>
<protein>
    <recommendedName>
        <fullName evidence="15">Phenylalanine--tRNA ligase beta subunit</fullName>
        <ecNumber evidence="15">6.1.1.20</ecNumber>
    </recommendedName>
    <alternativeName>
        <fullName evidence="15">Phenylalanyl-tRNA synthetase beta subunit</fullName>
        <shortName evidence="15">PheRS</shortName>
    </alternativeName>
</protein>
<dbReference type="CDD" id="cd02796">
    <property type="entry name" value="tRNA_bind_bactPheRS"/>
    <property type="match status" value="1"/>
</dbReference>
<dbReference type="PROSITE" id="PS51447">
    <property type="entry name" value="FDX_ACB"/>
    <property type="match status" value="1"/>
</dbReference>
<dbReference type="SMART" id="SM00896">
    <property type="entry name" value="FDX-ACB"/>
    <property type="match status" value="1"/>
</dbReference>
<evidence type="ECO:0000259" key="19">
    <source>
        <dbReference type="PROSITE" id="PS51483"/>
    </source>
</evidence>
<comment type="subunit">
    <text evidence="3 15">Tetramer of two alpha and two beta subunits.</text>
</comment>
<dbReference type="InterPro" id="IPR033714">
    <property type="entry name" value="tRNA_bind_bactPheRS"/>
</dbReference>
<feature type="binding site" evidence="15">
    <location>
        <position position="464"/>
    </location>
    <ligand>
        <name>Mg(2+)</name>
        <dbReference type="ChEBI" id="CHEBI:18420"/>
        <note>shared with alpha subunit</note>
    </ligand>
</feature>
<dbReference type="Gene3D" id="3.30.56.10">
    <property type="match status" value="2"/>
</dbReference>
<dbReference type="Gene3D" id="3.30.70.380">
    <property type="entry name" value="Ferrodoxin-fold anticodon-binding domain"/>
    <property type="match status" value="1"/>
</dbReference>
<dbReference type="EC" id="6.1.1.20" evidence="15"/>
<dbReference type="PROSITE" id="PS50886">
    <property type="entry name" value="TRBD"/>
    <property type="match status" value="1"/>
</dbReference>
<keyword evidence="10 15" id="KW-0460">Magnesium</keyword>
<keyword evidence="8 15" id="KW-0547">Nucleotide-binding</keyword>
<dbReference type="Gene3D" id="2.40.50.140">
    <property type="entry name" value="Nucleic acid-binding proteins"/>
    <property type="match status" value="1"/>
</dbReference>
<accession>A0A3P7SAB3</accession>
<evidence type="ECO:0000313" key="21">
    <source>
        <dbReference type="Proteomes" id="UP000279029"/>
    </source>
</evidence>
<dbReference type="GO" id="GO:0016740">
    <property type="term" value="F:transferase activity"/>
    <property type="evidence" value="ECO:0007669"/>
    <property type="project" value="UniProtKB-ARBA"/>
</dbReference>
<dbReference type="SUPFAM" id="SSF55681">
    <property type="entry name" value="Class II aaRS and biotin synthetases"/>
    <property type="match status" value="1"/>
</dbReference>
<dbReference type="InterPro" id="IPR005121">
    <property type="entry name" value="Fdx_antiC-bd"/>
</dbReference>
<feature type="domain" description="FDX-ACB" evidence="18">
    <location>
        <begin position="702"/>
        <end position="795"/>
    </location>
</feature>
<dbReference type="NCBIfam" id="TIGR00472">
    <property type="entry name" value="pheT_bact"/>
    <property type="match status" value="1"/>
</dbReference>
<dbReference type="GO" id="GO:0006432">
    <property type="term" value="P:phenylalanyl-tRNA aminoacylation"/>
    <property type="evidence" value="ECO:0007669"/>
    <property type="project" value="UniProtKB-UniRule"/>
</dbReference>
<dbReference type="GO" id="GO:0009328">
    <property type="term" value="C:phenylalanine-tRNA ligase complex"/>
    <property type="evidence" value="ECO:0007669"/>
    <property type="project" value="TreeGrafter"/>
</dbReference>
<dbReference type="GO" id="GO:0140096">
    <property type="term" value="F:catalytic activity, acting on a protein"/>
    <property type="evidence" value="ECO:0007669"/>
    <property type="project" value="UniProtKB-ARBA"/>
</dbReference>
<dbReference type="FunFam" id="3.50.40.10:FF:000001">
    <property type="entry name" value="Phenylalanine--tRNA ligase beta subunit"/>
    <property type="match status" value="1"/>
</dbReference>
<sequence length="796" mass="88718">MNVSMNWLKEYVTIDNDVQTFADKMTMSGSNVDRIEKKGEAITDVVIGKVLEIVKHPDADKLVVTQVDVGEKTIQIVTGAENMKVGDLVPVALPGANLAEGLKIKEGRLRGIASNGMMCSVEELGLDPEHFPDAPEHGIYIIKGDYPLGSDAKPVFGLDDAIIEFEITSNRPDCFSLLGIAREAAATVDADFHYPEIHFNEVAGDINQHASVEVIATDLCPRFVAKVLVDVDIKPSPKWMQDRLRSVGIRPINNLVDITNFVMVEMGQPMHAYDLEELIHGKIIVRRAKDKEKMMTLDGEERELDDTMLVIAGEEEVIGVAGVMGGEGSKVKDHTGMILLEAANFDPASIRKTSKKIGLRTDASTKFEKHLDPNTALIAMERACQLAEMIGAGRVMAGIIDVNNSKREPNKVAYNVGNINRLLGTDISEEEMVGYFKRLEFVVNEEQKEILAPTFRADIECEADLAEEVARLYGYDLLPTTLATGTPTVGKKNFTQRMEDLTRQIMEDCSLNEAMTYSFESPKVYDKLKLELDSPLRVAVKIDNPLGEDFSVMRTSTVNGMLQALSNNYAKRNEKVGLYEIGTIYEPKAIPLKELPKESQKLTIGMYGDCDFFKLKGILETLFEAFNCLDLAKWDPNLDVSYLHPGRKAKVLLKNKDIGYIGEVHPDVLDAYDIHDKAYIAVIDMKDLIDEATLDHKYTPVPRYPAVNRDLAMLVKEEILVGTIEEVIRRYSGKILEKLELFDVYKGKQIEAGYKSVAYALSFRAADHTLQEKEISKTMEKILKGLENELGATLRK</sequence>
<dbReference type="InterPro" id="IPR004532">
    <property type="entry name" value="Phe-tRNA-ligase_IIc_bsu_bact"/>
</dbReference>
<feature type="domain" description="B5" evidence="19">
    <location>
        <begin position="407"/>
        <end position="480"/>
    </location>
</feature>
<keyword evidence="4 15" id="KW-0963">Cytoplasm</keyword>
<evidence type="ECO:0000256" key="3">
    <source>
        <dbReference type="ARBA" id="ARBA00011209"/>
    </source>
</evidence>
<feature type="binding site" evidence="15">
    <location>
        <position position="467"/>
    </location>
    <ligand>
        <name>Mg(2+)</name>
        <dbReference type="ChEBI" id="CHEBI:18420"/>
        <note>shared with alpha subunit</note>
    </ligand>
</feature>
<proteinExistence type="inferred from homology"/>
<dbReference type="FunFam" id="2.40.50.140:FF:000045">
    <property type="entry name" value="Phenylalanine--tRNA ligase beta subunit"/>
    <property type="match status" value="1"/>
</dbReference>
<dbReference type="GO" id="GO:0000287">
    <property type="term" value="F:magnesium ion binding"/>
    <property type="evidence" value="ECO:0007669"/>
    <property type="project" value="UniProtKB-UniRule"/>
</dbReference>
<dbReference type="InterPro" id="IPR045864">
    <property type="entry name" value="aa-tRNA-synth_II/BPL/LPL"/>
</dbReference>
<evidence type="ECO:0000256" key="13">
    <source>
        <dbReference type="ARBA" id="ARBA00023146"/>
    </source>
</evidence>
<dbReference type="InterPro" id="IPR002547">
    <property type="entry name" value="tRNA-bd_dom"/>
</dbReference>
<evidence type="ECO:0000256" key="8">
    <source>
        <dbReference type="ARBA" id="ARBA00022741"/>
    </source>
</evidence>
<dbReference type="InterPro" id="IPR012340">
    <property type="entry name" value="NA-bd_OB-fold"/>
</dbReference>
<evidence type="ECO:0000256" key="15">
    <source>
        <dbReference type="HAMAP-Rule" id="MF_00283"/>
    </source>
</evidence>
<evidence type="ECO:0000256" key="5">
    <source>
        <dbReference type="ARBA" id="ARBA00022555"/>
    </source>
</evidence>
<keyword evidence="12 15" id="KW-0648">Protein biosynthesis</keyword>
<evidence type="ECO:0000313" key="20">
    <source>
        <dbReference type="EMBL" id="VDN48809.1"/>
    </source>
</evidence>
<comment type="cofactor">
    <cofactor evidence="15">
        <name>Mg(2+)</name>
        <dbReference type="ChEBI" id="CHEBI:18420"/>
    </cofactor>
    <text evidence="15">Binds 2 magnesium ions per tetramer.</text>
</comment>
<dbReference type="InterPro" id="IPR005146">
    <property type="entry name" value="B3/B4_tRNA-bd"/>
</dbReference>
<evidence type="ECO:0000256" key="10">
    <source>
        <dbReference type="ARBA" id="ARBA00022842"/>
    </source>
</evidence>
<dbReference type="RefSeq" id="WP_125137887.1">
    <property type="nucleotide sequence ID" value="NZ_LR130778.1"/>
</dbReference>
<dbReference type="NCBIfam" id="NF045760">
    <property type="entry name" value="YtpR"/>
    <property type="match status" value="1"/>
</dbReference>
<evidence type="ECO:0000256" key="11">
    <source>
        <dbReference type="ARBA" id="ARBA00022884"/>
    </source>
</evidence>
<keyword evidence="5 16" id="KW-0820">tRNA-binding</keyword>
<gene>
    <name evidence="15 20" type="primary">pheT</name>
    <name evidence="20" type="ORF">PATL70BA_2900</name>
</gene>
<dbReference type="Gene3D" id="3.50.40.10">
    <property type="entry name" value="Phenylalanyl-trna Synthetase, Chain B, domain 3"/>
    <property type="match status" value="1"/>
</dbReference>
<dbReference type="Gene3D" id="3.30.930.10">
    <property type="entry name" value="Bira Bifunctional Protein, Domain 2"/>
    <property type="match status" value="1"/>
</dbReference>
<dbReference type="Pfam" id="PF03484">
    <property type="entry name" value="B5"/>
    <property type="match status" value="1"/>
</dbReference>
<dbReference type="SUPFAM" id="SSF56037">
    <property type="entry name" value="PheT/TilS domain"/>
    <property type="match status" value="1"/>
</dbReference>
<dbReference type="GO" id="GO:0005524">
    <property type="term" value="F:ATP binding"/>
    <property type="evidence" value="ECO:0007669"/>
    <property type="project" value="UniProtKB-UniRule"/>
</dbReference>
<dbReference type="PANTHER" id="PTHR10947:SF0">
    <property type="entry name" value="PHENYLALANINE--TRNA LIGASE BETA SUBUNIT"/>
    <property type="match status" value="1"/>
</dbReference>
<reference evidence="20 21" key="1">
    <citation type="submission" date="2018-09" db="EMBL/GenBank/DDBJ databases">
        <authorList>
            <person name="Postec A."/>
        </authorList>
    </citation>
    <scope>NUCLEOTIDE SEQUENCE [LARGE SCALE GENOMIC DNA]</scope>
    <source>
        <strain evidence="20">70B-A</strain>
    </source>
</reference>
<dbReference type="InterPro" id="IPR005147">
    <property type="entry name" value="tRNA_synthase_B5-dom"/>
</dbReference>
<dbReference type="InterPro" id="IPR045060">
    <property type="entry name" value="Phe-tRNA-ligase_IIc_bsu"/>
</dbReference>
<dbReference type="KEGG" id="cbar:PATL70BA_2900"/>
<dbReference type="SUPFAM" id="SSF54991">
    <property type="entry name" value="Anticodon-binding domain of PheRS"/>
    <property type="match status" value="1"/>
</dbReference>
<evidence type="ECO:0000256" key="14">
    <source>
        <dbReference type="ARBA" id="ARBA00049255"/>
    </source>
</evidence>
<comment type="catalytic activity">
    <reaction evidence="14 15">
        <text>tRNA(Phe) + L-phenylalanine + ATP = L-phenylalanyl-tRNA(Phe) + AMP + diphosphate + H(+)</text>
        <dbReference type="Rhea" id="RHEA:19413"/>
        <dbReference type="Rhea" id="RHEA-COMP:9668"/>
        <dbReference type="Rhea" id="RHEA-COMP:9699"/>
        <dbReference type="ChEBI" id="CHEBI:15378"/>
        <dbReference type="ChEBI" id="CHEBI:30616"/>
        <dbReference type="ChEBI" id="CHEBI:33019"/>
        <dbReference type="ChEBI" id="CHEBI:58095"/>
        <dbReference type="ChEBI" id="CHEBI:78442"/>
        <dbReference type="ChEBI" id="CHEBI:78531"/>
        <dbReference type="ChEBI" id="CHEBI:456215"/>
        <dbReference type="EC" id="6.1.1.20"/>
    </reaction>
</comment>
<evidence type="ECO:0000256" key="9">
    <source>
        <dbReference type="ARBA" id="ARBA00022840"/>
    </source>
</evidence>
<dbReference type="SUPFAM" id="SSF50249">
    <property type="entry name" value="Nucleic acid-binding proteins"/>
    <property type="match status" value="1"/>
</dbReference>
<comment type="subcellular location">
    <subcellularLocation>
        <location evidence="1 15">Cytoplasm</location>
    </subcellularLocation>
</comment>
<evidence type="ECO:0000256" key="4">
    <source>
        <dbReference type="ARBA" id="ARBA00022490"/>
    </source>
</evidence>
<evidence type="ECO:0000256" key="6">
    <source>
        <dbReference type="ARBA" id="ARBA00022598"/>
    </source>
</evidence>
<feature type="binding site" evidence="15">
    <location>
        <position position="458"/>
    </location>
    <ligand>
        <name>Mg(2+)</name>
        <dbReference type="ChEBI" id="CHEBI:18420"/>
        <note>shared with alpha subunit</note>
    </ligand>
</feature>
<organism evidence="20 21">
    <name type="scientific">Petrocella atlantisensis</name>
    <dbReference type="NCBI Taxonomy" id="2173034"/>
    <lineage>
        <taxon>Bacteria</taxon>
        <taxon>Bacillati</taxon>
        <taxon>Bacillota</taxon>
        <taxon>Clostridia</taxon>
        <taxon>Lachnospirales</taxon>
        <taxon>Vallitaleaceae</taxon>
        <taxon>Petrocella</taxon>
    </lineage>
</organism>
<feature type="domain" description="TRNA-binding" evidence="17">
    <location>
        <begin position="39"/>
        <end position="153"/>
    </location>
</feature>
<name>A0A3P7SAB3_9FIRM</name>
<dbReference type="SMART" id="SM00874">
    <property type="entry name" value="B5"/>
    <property type="match status" value="1"/>
</dbReference>
<dbReference type="HAMAP" id="MF_00283">
    <property type="entry name" value="Phe_tRNA_synth_beta1"/>
    <property type="match status" value="1"/>
</dbReference>
<dbReference type="SMART" id="SM00873">
    <property type="entry name" value="B3_4"/>
    <property type="match status" value="1"/>
</dbReference>
<evidence type="ECO:0000259" key="18">
    <source>
        <dbReference type="PROSITE" id="PS51447"/>
    </source>
</evidence>
<dbReference type="InterPro" id="IPR036690">
    <property type="entry name" value="Fdx_antiC-bd_sf"/>
</dbReference>
<keyword evidence="21" id="KW-1185">Reference proteome</keyword>
<evidence type="ECO:0000256" key="1">
    <source>
        <dbReference type="ARBA" id="ARBA00004496"/>
    </source>
</evidence>
<dbReference type="InterPro" id="IPR009061">
    <property type="entry name" value="DNA-bd_dom_put_sf"/>
</dbReference>
<keyword evidence="7 15" id="KW-0479">Metal-binding</keyword>
<dbReference type="PROSITE" id="PS51483">
    <property type="entry name" value="B5"/>
    <property type="match status" value="1"/>
</dbReference>
<dbReference type="FunFam" id="3.30.70.380:FF:000001">
    <property type="entry name" value="Phenylalanine--tRNA ligase beta subunit"/>
    <property type="match status" value="1"/>
</dbReference>
<keyword evidence="11 16" id="KW-0694">RNA-binding</keyword>
<dbReference type="AlphaFoldDB" id="A0A3P7SAB3"/>
<evidence type="ECO:0000256" key="2">
    <source>
        <dbReference type="ARBA" id="ARBA00008653"/>
    </source>
</evidence>
<dbReference type="SUPFAM" id="SSF46955">
    <property type="entry name" value="Putative DNA-binding domain"/>
    <property type="match status" value="1"/>
</dbReference>
<dbReference type="GO" id="GO:0000049">
    <property type="term" value="F:tRNA binding"/>
    <property type="evidence" value="ECO:0007669"/>
    <property type="project" value="UniProtKB-UniRule"/>
</dbReference>
<dbReference type="Pfam" id="PF03147">
    <property type="entry name" value="FDX-ACB"/>
    <property type="match status" value="1"/>
</dbReference>
<feature type="binding site" evidence="15">
    <location>
        <position position="468"/>
    </location>
    <ligand>
        <name>Mg(2+)</name>
        <dbReference type="ChEBI" id="CHEBI:18420"/>
        <note>shared with alpha subunit</note>
    </ligand>
</feature>
<evidence type="ECO:0000256" key="16">
    <source>
        <dbReference type="PROSITE-ProRule" id="PRU00209"/>
    </source>
</evidence>
<keyword evidence="13 15" id="KW-0030">Aminoacyl-tRNA synthetase</keyword>
<dbReference type="InterPro" id="IPR020825">
    <property type="entry name" value="Phe-tRNA_synthase-like_B3/B4"/>
</dbReference>
<dbReference type="Pfam" id="PF03483">
    <property type="entry name" value="B3_4"/>
    <property type="match status" value="1"/>
</dbReference>
<dbReference type="Proteomes" id="UP000279029">
    <property type="component" value="Chromosome"/>
</dbReference>
<dbReference type="PANTHER" id="PTHR10947">
    <property type="entry name" value="PHENYLALANYL-TRNA SYNTHETASE BETA CHAIN AND LEUCINE-RICH REPEAT-CONTAINING PROTEIN 47"/>
    <property type="match status" value="1"/>
</dbReference>
<evidence type="ECO:0000259" key="17">
    <source>
        <dbReference type="PROSITE" id="PS50886"/>
    </source>
</evidence>
<evidence type="ECO:0000256" key="12">
    <source>
        <dbReference type="ARBA" id="ARBA00022917"/>
    </source>
</evidence>
<dbReference type="EMBL" id="LR130778">
    <property type="protein sequence ID" value="VDN48809.1"/>
    <property type="molecule type" value="Genomic_DNA"/>
</dbReference>
<dbReference type="Pfam" id="PF17759">
    <property type="entry name" value="tRNA_synthFbeta"/>
    <property type="match status" value="1"/>
</dbReference>